<organism evidence="1">
    <name type="scientific">marine sediment metagenome</name>
    <dbReference type="NCBI Taxonomy" id="412755"/>
    <lineage>
        <taxon>unclassified sequences</taxon>
        <taxon>metagenomes</taxon>
        <taxon>ecological metagenomes</taxon>
    </lineage>
</organism>
<accession>X1BYZ0</accession>
<reference evidence="1" key="1">
    <citation type="journal article" date="2014" name="Front. Microbiol.">
        <title>High frequency of phylogenetically diverse reductive dehalogenase-homologous genes in deep subseafloor sedimentary metagenomes.</title>
        <authorList>
            <person name="Kawai M."/>
            <person name="Futagami T."/>
            <person name="Toyoda A."/>
            <person name="Takaki Y."/>
            <person name="Nishi S."/>
            <person name="Hori S."/>
            <person name="Arai W."/>
            <person name="Tsubouchi T."/>
            <person name="Morono Y."/>
            <person name="Uchiyama I."/>
            <person name="Ito T."/>
            <person name="Fujiyama A."/>
            <person name="Inagaki F."/>
            <person name="Takami H."/>
        </authorList>
    </citation>
    <scope>NUCLEOTIDE SEQUENCE</scope>
    <source>
        <strain evidence="1">Expedition CK06-06</strain>
    </source>
</reference>
<proteinExistence type="predicted"/>
<name>X1BYZ0_9ZZZZ</name>
<protein>
    <submittedName>
        <fullName evidence="1">Uncharacterized protein</fullName>
    </submittedName>
</protein>
<dbReference type="EMBL" id="BART01021502">
    <property type="protein sequence ID" value="GAH01036.1"/>
    <property type="molecule type" value="Genomic_DNA"/>
</dbReference>
<comment type="caution">
    <text evidence="1">The sequence shown here is derived from an EMBL/GenBank/DDBJ whole genome shotgun (WGS) entry which is preliminary data.</text>
</comment>
<feature type="non-terminal residue" evidence="1">
    <location>
        <position position="41"/>
    </location>
</feature>
<dbReference type="AlphaFoldDB" id="X1BYZ0"/>
<evidence type="ECO:0000313" key="1">
    <source>
        <dbReference type="EMBL" id="GAH01036.1"/>
    </source>
</evidence>
<gene>
    <name evidence="1" type="ORF">S01H4_39645</name>
</gene>
<sequence length="41" mass="4422">MVVELEVDFAFDATTNTFTSDIFSLLEVNLSLIGIDVVDAG</sequence>